<dbReference type="Proteomes" id="UP001144397">
    <property type="component" value="Unassembled WGS sequence"/>
</dbReference>
<dbReference type="InterPro" id="IPR029063">
    <property type="entry name" value="SAM-dependent_MTases_sf"/>
</dbReference>
<proteinExistence type="predicted"/>
<dbReference type="GO" id="GO:0046872">
    <property type="term" value="F:metal ion binding"/>
    <property type="evidence" value="ECO:0007669"/>
    <property type="project" value="UniProtKB-KW"/>
</dbReference>
<dbReference type="GO" id="GO:0032259">
    <property type="term" value="P:methylation"/>
    <property type="evidence" value="ECO:0007669"/>
    <property type="project" value="UniProtKB-KW"/>
</dbReference>
<evidence type="ECO:0000256" key="1">
    <source>
        <dbReference type="ARBA" id="ARBA00022723"/>
    </source>
</evidence>
<reference evidence="4" key="1">
    <citation type="submission" date="2022-12" db="EMBL/GenBank/DDBJ databases">
        <title>Reference genome sequencing for broad-spectrum identification of bacterial and archaeal isolates by mass spectrometry.</title>
        <authorList>
            <person name="Sekiguchi Y."/>
            <person name="Tourlousse D.M."/>
        </authorList>
    </citation>
    <scope>NUCLEOTIDE SEQUENCE</scope>
    <source>
        <strain evidence="4">301</strain>
    </source>
</reference>
<organism evidence="4 6">
    <name type="scientific">Xanthobacter flavus</name>
    <dbReference type="NCBI Taxonomy" id="281"/>
    <lineage>
        <taxon>Bacteria</taxon>
        <taxon>Pseudomonadati</taxon>
        <taxon>Pseudomonadota</taxon>
        <taxon>Alphaproteobacteria</taxon>
        <taxon>Hyphomicrobiales</taxon>
        <taxon>Xanthobacteraceae</taxon>
        <taxon>Xanthobacter</taxon>
    </lineage>
</organism>
<gene>
    <name evidence="5" type="ORF">GGQ86_004624</name>
    <name evidence="4" type="ORF">XFLAVUS301_45220</name>
</gene>
<keyword evidence="5" id="KW-0808">Transferase</keyword>
<name>A0A9W6CVX1_XANFL</name>
<protein>
    <submittedName>
        <fullName evidence="5">SAM-dependent methyltransferase</fullName>
    </submittedName>
</protein>
<dbReference type="Gene3D" id="3.40.50.150">
    <property type="entry name" value="Vaccinia Virus protein VP39"/>
    <property type="match status" value="1"/>
</dbReference>
<keyword evidence="5" id="KW-0489">Methyltransferase</keyword>
<dbReference type="EMBL" id="JAVDPY010000010">
    <property type="protein sequence ID" value="MDR6336126.1"/>
    <property type="molecule type" value="Genomic_DNA"/>
</dbReference>
<reference evidence="5 7" key="2">
    <citation type="submission" date="2023-07" db="EMBL/GenBank/DDBJ databases">
        <title>Genomic Encyclopedia of Type Strains, Phase IV (KMG-IV): sequencing the most valuable type-strain genomes for metagenomic binning, comparative biology and taxonomic classification.</title>
        <authorList>
            <person name="Goeker M."/>
        </authorList>
    </citation>
    <scope>NUCLEOTIDE SEQUENCE [LARGE SCALE GENOMIC DNA]</scope>
    <source>
        <strain evidence="5 7">DSM 338</strain>
    </source>
</reference>
<keyword evidence="2" id="KW-0460">Magnesium</keyword>
<dbReference type="GO" id="GO:0008168">
    <property type="term" value="F:methyltransferase activity"/>
    <property type="evidence" value="ECO:0007669"/>
    <property type="project" value="UniProtKB-KW"/>
</dbReference>
<dbReference type="SUPFAM" id="SSF53335">
    <property type="entry name" value="S-adenosyl-L-methionine-dependent methyltransferases"/>
    <property type="match status" value="1"/>
</dbReference>
<evidence type="ECO:0000313" key="6">
    <source>
        <dbReference type="Proteomes" id="UP001144397"/>
    </source>
</evidence>
<evidence type="ECO:0000256" key="3">
    <source>
        <dbReference type="SAM" id="MobiDB-lite"/>
    </source>
</evidence>
<keyword evidence="7" id="KW-1185">Reference proteome</keyword>
<evidence type="ECO:0000313" key="5">
    <source>
        <dbReference type="EMBL" id="MDR6336126.1"/>
    </source>
</evidence>
<dbReference type="InterPro" id="IPR005299">
    <property type="entry name" value="MeTrfase_7"/>
</dbReference>
<evidence type="ECO:0000313" key="4">
    <source>
        <dbReference type="EMBL" id="GLI24848.1"/>
    </source>
</evidence>
<accession>A0A9W6CVX1</accession>
<evidence type="ECO:0000313" key="7">
    <source>
        <dbReference type="Proteomes" id="UP001245370"/>
    </source>
</evidence>
<sequence length="358" mass="38341">MAGDDERATGPAPMQGGGFYNDHAQHQAKGGAHGLPLIDRAFEGMVLHGPVTLADYGSATGRNSLVPMGLALGHARRQLGPDVPVSVVHTDQPGNDFSGLFQLLRDDPESYLRRDGRAFAAAVGRTFHEQVLPDASVDFGWCSFAAHWMSHAPVMPAGHVWPRQTAPQVRAAFAAQAAADWRAFLAARARELKPGGALVVVQPSLPEAEPTTFPVLMAWVEAELDALALGGILTPDERGRMTILVFERTAADARIPFADGAFAGLTLVVEEAREMPDPFWPAYGLDGDAAALADKHLGFFRAPFLPSLLAALDAGRDAAFREAFTARLLEALGRRMRAAPQPLLSPMVILTTLYRKAG</sequence>
<feature type="region of interest" description="Disordered" evidence="3">
    <location>
        <begin position="1"/>
        <end position="27"/>
    </location>
</feature>
<dbReference type="RefSeq" id="WP_281809563.1">
    <property type="nucleotide sequence ID" value="NZ_BSDO01000009.1"/>
</dbReference>
<dbReference type="GeneID" id="95765292"/>
<dbReference type="Gene3D" id="1.10.1200.270">
    <property type="entry name" value="Methyltransferase, alpha-helical capping domain"/>
    <property type="match status" value="1"/>
</dbReference>
<comment type="caution">
    <text evidence="4">The sequence shown here is derived from an EMBL/GenBank/DDBJ whole genome shotgun (WGS) entry which is preliminary data.</text>
</comment>
<keyword evidence="1" id="KW-0479">Metal-binding</keyword>
<dbReference type="Proteomes" id="UP001245370">
    <property type="component" value="Unassembled WGS sequence"/>
</dbReference>
<evidence type="ECO:0000256" key="2">
    <source>
        <dbReference type="ARBA" id="ARBA00022842"/>
    </source>
</evidence>
<dbReference type="AlphaFoldDB" id="A0A9W6CVX1"/>
<dbReference type="EMBL" id="BSDO01000009">
    <property type="protein sequence ID" value="GLI24848.1"/>
    <property type="molecule type" value="Genomic_DNA"/>
</dbReference>
<dbReference type="Pfam" id="PF03492">
    <property type="entry name" value="Methyltransf_7"/>
    <property type="match status" value="1"/>
</dbReference>
<dbReference type="InterPro" id="IPR042086">
    <property type="entry name" value="MeTrfase_capping"/>
</dbReference>
<dbReference type="PANTHER" id="PTHR31009">
    <property type="entry name" value="S-ADENOSYL-L-METHIONINE:CARBOXYL METHYLTRANSFERASE FAMILY PROTEIN"/>
    <property type="match status" value="1"/>
</dbReference>